<proteinExistence type="predicted"/>
<evidence type="ECO:0000313" key="8">
    <source>
        <dbReference type="Proteomes" id="UP000028582"/>
    </source>
</evidence>
<dbReference type="Proteomes" id="UP000028582">
    <property type="component" value="Unassembled WGS sequence"/>
</dbReference>
<evidence type="ECO:0000256" key="5">
    <source>
        <dbReference type="SAM" id="MobiDB-lite"/>
    </source>
</evidence>
<feature type="region of interest" description="Disordered" evidence="5">
    <location>
        <begin position="1"/>
        <end position="25"/>
    </location>
</feature>
<evidence type="ECO:0000256" key="4">
    <source>
        <dbReference type="ARBA" id="ARBA00023242"/>
    </source>
</evidence>
<evidence type="ECO:0000313" key="7">
    <source>
        <dbReference type="EMBL" id="ETO68075.1"/>
    </source>
</evidence>
<dbReference type="AlphaFoldDB" id="A0A080ZN64"/>
<keyword evidence="2" id="KW-0238">DNA-binding</keyword>
<evidence type="ECO:0000259" key="6">
    <source>
        <dbReference type="PROSITE" id="PS51519"/>
    </source>
</evidence>
<name>A0A080ZN64_PHYNI</name>
<keyword evidence="4" id="KW-0539">Nucleus</keyword>
<reference evidence="7 8" key="1">
    <citation type="submission" date="2013-11" db="EMBL/GenBank/DDBJ databases">
        <title>The Genome Sequence of Phytophthora parasitica P1976.</title>
        <authorList>
            <consortium name="The Broad Institute Genomics Platform"/>
            <person name="Russ C."/>
            <person name="Tyler B."/>
            <person name="Panabieres F."/>
            <person name="Shan W."/>
            <person name="Tripathy S."/>
            <person name="Grunwald N."/>
            <person name="Machado M."/>
            <person name="Johnson C.S."/>
            <person name="Walker B."/>
            <person name="Young S."/>
            <person name="Zeng Q."/>
            <person name="Gargeya S."/>
            <person name="Fitzgerald M."/>
            <person name="Haas B."/>
            <person name="Abouelleil A."/>
            <person name="Allen A.W."/>
            <person name="Alvarado L."/>
            <person name="Arachchi H.M."/>
            <person name="Berlin A.M."/>
            <person name="Chapman S.B."/>
            <person name="Gainer-Dewar J."/>
            <person name="Goldberg J."/>
            <person name="Griggs A."/>
            <person name="Gujja S."/>
            <person name="Hansen M."/>
            <person name="Howarth C."/>
            <person name="Imamovic A."/>
            <person name="Ireland A."/>
            <person name="Larimer J."/>
            <person name="McCowan C."/>
            <person name="Murphy C."/>
            <person name="Pearson M."/>
            <person name="Poon T.W."/>
            <person name="Priest M."/>
            <person name="Roberts A."/>
            <person name="Saif S."/>
            <person name="Shea T."/>
            <person name="Sisk P."/>
            <person name="Sykes S."/>
            <person name="Wortman J."/>
            <person name="Nusbaum C."/>
            <person name="Birren B."/>
        </authorList>
    </citation>
    <scope>NUCLEOTIDE SEQUENCE [LARGE SCALE GENOMIC DNA]</scope>
    <source>
        <strain evidence="7 8">P1976</strain>
    </source>
</reference>
<evidence type="ECO:0000256" key="1">
    <source>
        <dbReference type="ARBA" id="ARBA00023015"/>
    </source>
</evidence>
<dbReference type="EMBL" id="ANJA01002782">
    <property type="protein sequence ID" value="ETO68075.1"/>
    <property type="molecule type" value="Genomic_DNA"/>
</dbReference>
<gene>
    <name evidence="7" type="ORF">F444_15069</name>
</gene>
<feature type="domain" description="RWP-RK" evidence="6">
    <location>
        <begin position="21"/>
        <end position="98"/>
    </location>
</feature>
<dbReference type="InterPro" id="IPR003035">
    <property type="entry name" value="RWP-RK_dom"/>
</dbReference>
<comment type="caution">
    <text evidence="7">The sequence shown here is derived from an EMBL/GenBank/DDBJ whole genome shotgun (WGS) entry which is preliminary data.</text>
</comment>
<protein>
    <recommendedName>
        <fullName evidence="6">RWP-RK domain-containing protein</fullName>
    </recommendedName>
</protein>
<keyword evidence="1" id="KW-0805">Transcription regulation</keyword>
<dbReference type="Pfam" id="PF02042">
    <property type="entry name" value="RWP-RK"/>
    <property type="match status" value="1"/>
</dbReference>
<evidence type="ECO:0000256" key="3">
    <source>
        <dbReference type="ARBA" id="ARBA00023163"/>
    </source>
</evidence>
<dbReference type="OrthoDB" id="166779at2759"/>
<dbReference type="PROSITE" id="PS51519">
    <property type="entry name" value="RWP_RK"/>
    <property type="match status" value="1"/>
</dbReference>
<evidence type="ECO:0000256" key="2">
    <source>
        <dbReference type="ARBA" id="ARBA00023125"/>
    </source>
</evidence>
<accession>A0A080ZN64</accession>
<organism evidence="7 8">
    <name type="scientific">Phytophthora nicotianae P1976</name>
    <dbReference type="NCBI Taxonomy" id="1317066"/>
    <lineage>
        <taxon>Eukaryota</taxon>
        <taxon>Sar</taxon>
        <taxon>Stramenopiles</taxon>
        <taxon>Oomycota</taxon>
        <taxon>Peronosporomycetes</taxon>
        <taxon>Peronosporales</taxon>
        <taxon>Peronosporaceae</taxon>
        <taxon>Phytophthora</taxon>
    </lineage>
</organism>
<dbReference type="GO" id="GO:0003677">
    <property type="term" value="F:DNA binding"/>
    <property type="evidence" value="ECO:0007669"/>
    <property type="project" value="UniProtKB-KW"/>
</dbReference>
<sequence>MKAFTPPHSPPSSKKEIESIQPVPKSRRKYDFSIKTLQEYSHYRQDDAAKLLGVAPITLKRICHRRKYRWPYRTIKARLRRSALAAQTKKTTEALATRMTTPSSPSLVAPELLLSLSKERKTFNSSPTAVSDVASTPMVCSPKARYPLTSEMLGSNQLPPLTWVLQRHRMQPLVTPPQRYHPMNYKSSFYSASFPSTAPKFPIRTMLGSKMHEMTLQLLLERSQSRHLPHQTNL</sequence>
<keyword evidence="3" id="KW-0804">Transcription</keyword>